<comment type="caution">
    <text evidence="2">The sequence shown here is derived from an EMBL/GenBank/DDBJ whole genome shotgun (WGS) entry which is preliminary data.</text>
</comment>
<keyword evidence="3" id="KW-1185">Reference proteome</keyword>
<keyword evidence="1" id="KW-0732">Signal</keyword>
<dbReference type="AlphaFoldDB" id="A0A0M3DF98"/>
<dbReference type="Proteomes" id="UP000034407">
    <property type="component" value="Unassembled WGS sequence"/>
</dbReference>
<reference evidence="2 3" key="1">
    <citation type="submission" date="2015-04" db="EMBL/GenBank/DDBJ databases">
        <title>Microcin producing Clostridium sp. JC272T.</title>
        <authorList>
            <person name="Jyothsna T."/>
            <person name="Sasikala C."/>
            <person name="Ramana C."/>
        </authorList>
    </citation>
    <scope>NUCLEOTIDE SEQUENCE [LARGE SCALE GENOMIC DNA]</scope>
    <source>
        <strain evidence="2 3">JC272</strain>
    </source>
</reference>
<organism evidence="2 3">
    <name type="scientific">Paraclostridium benzoelyticum</name>
    <dbReference type="NCBI Taxonomy" id="1629550"/>
    <lineage>
        <taxon>Bacteria</taxon>
        <taxon>Bacillati</taxon>
        <taxon>Bacillota</taxon>
        <taxon>Clostridia</taxon>
        <taxon>Peptostreptococcales</taxon>
        <taxon>Peptostreptococcaceae</taxon>
        <taxon>Paraclostridium</taxon>
    </lineage>
</organism>
<evidence type="ECO:0000256" key="1">
    <source>
        <dbReference type="SAM" id="SignalP"/>
    </source>
</evidence>
<dbReference type="RefSeq" id="WP_046824201.1">
    <property type="nucleotide sequence ID" value="NZ_LBBT01000340.1"/>
</dbReference>
<proteinExistence type="predicted"/>
<dbReference type="OrthoDB" id="1924904at2"/>
<feature type="chain" id="PRO_5005652886" evidence="1">
    <location>
        <begin position="26"/>
        <end position="107"/>
    </location>
</feature>
<dbReference type="PATRIC" id="fig|1629550.3.peg.2775"/>
<sequence length="107" mass="12239">MKKKIIALLFVSCFLLSVSINTVHALNVFKEGVYKVADLNFSQDNQYMVQNVSQTEGAYLQVFDENQVLVQSIRFQPNSEKFNLVKITPEFRIVIVGEGSIYIYPTK</sequence>
<accession>A0A0M3DF98</accession>
<dbReference type="EMBL" id="LBBT01000340">
    <property type="protein sequence ID" value="KKY00052.1"/>
    <property type="molecule type" value="Genomic_DNA"/>
</dbReference>
<feature type="signal peptide" evidence="1">
    <location>
        <begin position="1"/>
        <end position="25"/>
    </location>
</feature>
<gene>
    <name evidence="2" type="ORF">VN21_16355</name>
</gene>
<evidence type="ECO:0000313" key="3">
    <source>
        <dbReference type="Proteomes" id="UP000034407"/>
    </source>
</evidence>
<name>A0A0M3DF98_9FIRM</name>
<protein>
    <submittedName>
        <fullName evidence="2">Uncharacterized protein</fullName>
    </submittedName>
</protein>
<evidence type="ECO:0000313" key="2">
    <source>
        <dbReference type="EMBL" id="KKY00052.1"/>
    </source>
</evidence>